<organism evidence="2 3">
    <name type="scientific">Oxalicibacterium flavum</name>
    <dbReference type="NCBI Taxonomy" id="179467"/>
    <lineage>
        <taxon>Bacteria</taxon>
        <taxon>Pseudomonadati</taxon>
        <taxon>Pseudomonadota</taxon>
        <taxon>Betaproteobacteria</taxon>
        <taxon>Burkholderiales</taxon>
        <taxon>Oxalobacteraceae</taxon>
        <taxon>Oxalicibacterium</taxon>
    </lineage>
</organism>
<dbReference type="Gene3D" id="1.25.40.10">
    <property type="entry name" value="Tetratricopeptide repeat domain"/>
    <property type="match status" value="1"/>
</dbReference>
<name>A0A8J2UPI3_9BURK</name>
<dbReference type="InterPro" id="IPR041656">
    <property type="entry name" value="TPR_5"/>
</dbReference>
<gene>
    <name evidence="2" type="ORF">GCM10007205_27590</name>
</gene>
<evidence type="ECO:0000259" key="1">
    <source>
        <dbReference type="Pfam" id="PF12688"/>
    </source>
</evidence>
<comment type="caution">
    <text evidence="2">The sequence shown here is derived from an EMBL/GenBank/DDBJ whole genome shotgun (WGS) entry which is preliminary data.</text>
</comment>
<dbReference type="Pfam" id="PF12688">
    <property type="entry name" value="TPR_5"/>
    <property type="match status" value="1"/>
</dbReference>
<evidence type="ECO:0000313" key="2">
    <source>
        <dbReference type="EMBL" id="GGC17093.1"/>
    </source>
</evidence>
<keyword evidence="3" id="KW-1185">Reference proteome</keyword>
<reference evidence="2" key="2">
    <citation type="submission" date="2020-09" db="EMBL/GenBank/DDBJ databases">
        <authorList>
            <person name="Sun Q."/>
            <person name="Sedlacek I."/>
        </authorList>
    </citation>
    <scope>NUCLEOTIDE SEQUENCE</scope>
    <source>
        <strain evidence="2">CCM 7086</strain>
    </source>
</reference>
<protein>
    <recommendedName>
        <fullName evidence="1">Tetratrico peptide repeat group 5 domain-containing protein</fullName>
    </recommendedName>
</protein>
<accession>A0A8J2UPI3</accession>
<dbReference type="InterPro" id="IPR011990">
    <property type="entry name" value="TPR-like_helical_dom_sf"/>
</dbReference>
<dbReference type="AlphaFoldDB" id="A0A8J2UPI3"/>
<proteinExistence type="predicted"/>
<sequence>MDNATTIRHLREQGKHLEARDLAAALANAHPDNAEIQFEAASVHDYLDEEAQAVSYYLLALKGTLPGERRREAFLGLGSTYRTLGRYLEAETILRKGLVEFEEGNEFKVFLAMTLHHLGKGKEGMELLLRTLAETTADRHILHYRRAINHYAKDLDARF</sequence>
<dbReference type="SUPFAM" id="SSF48452">
    <property type="entry name" value="TPR-like"/>
    <property type="match status" value="1"/>
</dbReference>
<evidence type="ECO:0000313" key="3">
    <source>
        <dbReference type="Proteomes" id="UP000620266"/>
    </source>
</evidence>
<dbReference type="EMBL" id="BMCG01000006">
    <property type="protein sequence ID" value="GGC17093.1"/>
    <property type="molecule type" value="Genomic_DNA"/>
</dbReference>
<dbReference type="RefSeq" id="WP_188397181.1">
    <property type="nucleotide sequence ID" value="NZ_BMCG01000006.1"/>
</dbReference>
<dbReference type="Proteomes" id="UP000620266">
    <property type="component" value="Unassembled WGS sequence"/>
</dbReference>
<reference evidence="2" key="1">
    <citation type="journal article" date="2014" name="Int. J. Syst. Evol. Microbiol.">
        <title>Complete genome sequence of Corynebacterium casei LMG S-19264T (=DSM 44701T), isolated from a smear-ripened cheese.</title>
        <authorList>
            <consortium name="US DOE Joint Genome Institute (JGI-PGF)"/>
            <person name="Walter F."/>
            <person name="Albersmeier A."/>
            <person name="Kalinowski J."/>
            <person name="Ruckert C."/>
        </authorList>
    </citation>
    <scope>NUCLEOTIDE SEQUENCE</scope>
    <source>
        <strain evidence="2">CCM 7086</strain>
    </source>
</reference>
<feature type="domain" description="Tetratrico peptide repeat group 5" evidence="1">
    <location>
        <begin position="36"/>
        <end position="155"/>
    </location>
</feature>